<dbReference type="GeneID" id="57132066"/>
<evidence type="ECO:0000313" key="2">
    <source>
        <dbReference type="Proteomes" id="UP000239650"/>
    </source>
</evidence>
<reference evidence="1 2" key="1">
    <citation type="submission" date="2018-02" db="EMBL/GenBank/DDBJ databases">
        <authorList>
            <person name="Rodrigo-Torres L."/>
            <person name="Arahal R. D."/>
            <person name="Lucena T."/>
        </authorList>
    </citation>
    <scope>NUCLEOTIDE SEQUENCE [LARGE SCALE GENOMIC DNA]</scope>
    <source>
        <strain evidence="1 2">CECT 9267</strain>
    </source>
</reference>
<accession>A0A095ACA8</accession>
<evidence type="ECO:0000313" key="1">
    <source>
        <dbReference type="EMBL" id="SPE19902.1"/>
    </source>
</evidence>
<gene>
    <name evidence="1" type="ORF">LAS9267_00724</name>
</gene>
<dbReference type="RefSeq" id="WP_016265271.1">
    <property type="nucleotide sequence ID" value="NZ_BJLN01000015.1"/>
</dbReference>
<name>A0A095ACA8_LATSK</name>
<dbReference type="EMBL" id="OKRC01000002">
    <property type="protein sequence ID" value="SPE19902.1"/>
    <property type="molecule type" value="Genomic_DNA"/>
</dbReference>
<organism evidence="1 2">
    <name type="scientific">Latilactobacillus sakei</name>
    <name type="common">Lactobacillus sakei</name>
    <dbReference type="NCBI Taxonomy" id="1599"/>
    <lineage>
        <taxon>Bacteria</taxon>
        <taxon>Bacillati</taxon>
        <taxon>Bacillota</taxon>
        <taxon>Bacilli</taxon>
        <taxon>Lactobacillales</taxon>
        <taxon>Lactobacillaceae</taxon>
        <taxon>Latilactobacillus</taxon>
    </lineage>
</organism>
<proteinExistence type="predicted"/>
<protein>
    <submittedName>
        <fullName evidence="1">Uncharacterized protein</fullName>
    </submittedName>
</protein>
<dbReference type="AlphaFoldDB" id="A0A095ACA8"/>
<dbReference type="Proteomes" id="UP000239650">
    <property type="component" value="Unassembled WGS sequence"/>
</dbReference>
<comment type="caution">
    <text evidence="1">The sequence shown here is derived from an EMBL/GenBank/DDBJ whole genome shotgun (WGS) entry which is preliminary data.</text>
</comment>
<sequence>MLIKSQNIESVKIKSIDSQDKVLATTESGEIIELHITDQQKKDRLFWESLVNVLRAELWLPLKKKTHELLQNDWLAEPELN</sequence>